<sequence length="280" mass="32750">MIDAYCVAKYGQKWISTRTIINSFNPMRNEHYAWEVSDPCAVITIGVFDNCHLQGQNGGVKDSRIGKVRIWLCALKTSRVYNHLYLIILLLPCGMKKMGEIQLAMRLSCCSLFDLLQMYLQPMLPSLHYLHPLSIHQIDSMRYQTTQIVSMRLRCAEPPLRKEVVAYELDVGSKMWSIRRSKTNHYRIAGIQSGLIAFCKWFDHVCTWKNHVITILVHMLFLRLVCFPWMILSTIFLYIILIGTWNYRGRPRLLSYMDIRLSQVDTTHMDEEFDTFPTSQ</sequence>
<evidence type="ECO:0000256" key="3">
    <source>
        <dbReference type="ARBA" id="ARBA00022737"/>
    </source>
</evidence>
<dbReference type="InterPro" id="IPR047259">
    <property type="entry name" value="QUIRKY-like"/>
</dbReference>
<dbReference type="PROSITE" id="PS50004">
    <property type="entry name" value="C2"/>
    <property type="match status" value="1"/>
</dbReference>
<keyword evidence="3" id="KW-0677">Repeat</keyword>
<feature type="transmembrane region" description="Helical" evidence="6">
    <location>
        <begin position="227"/>
        <end position="247"/>
    </location>
</feature>
<dbReference type="PANTHER" id="PTHR31425:SF49">
    <property type="entry name" value="PROTEIN QUIRKY-LIKE"/>
    <property type="match status" value="1"/>
</dbReference>
<name>A0A8S0VP33_OLEEU</name>
<evidence type="ECO:0000313" key="9">
    <source>
        <dbReference type="Proteomes" id="UP000594638"/>
    </source>
</evidence>
<dbReference type="Pfam" id="PF00168">
    <property type="entry name" value="C2"/>
    <property type="match status" value="1"/>
</dbReference>
<evidence type="ECO:0000256" key="5">
    <source>
        <dbReference type="ARBA" id="ARBA00023136"/>
    </source>
</evidence>
<gene>
    <name evidence="8" type="ORF">OLEA9_A005051</name>
</gene>
<dbReference type="InterPro" id="IPR013583">
    <property type="entry name" value="MCTP_C"/>
</dbReference>
<accession>A0A8S0VP33</accession>
<organism evidence="8 9">
    <name type="scientific">Olea europaea subsp. europaea</name>
    <dbReference type="NCBI Taxonomy" id="158383"/>
    <lineage>
        <taxon>Eukaryota</taxon>
        <taxon>Viridiplantae</taxon>
        <taxon>Streptophyta</taxon>
        <taxon>Embryophyta</taxon>
        <taxon>Tracheophyta</taxon>
        <taxon>Spermatophyta</taxon>
        <taxon>Magnoliopsida</taxon>
        <taxon>eudicotyledons</taxon>
        <taxon>Gunneridae</taxon>
        <taxon>Pentapetalae</taxon>
        <taxon>asterids</taxon>
        <taxon>lamiids</taxon>
        <taxon>Lamiales</taxon>
        <taxon>Oleaceae</taxon>
        <taxon>Oleeae</taxon>
        <taxon>Olea</taxon>
    </lineage>
</organism>
<dbReference type="SUPFAM" id="SSF49562">
    <property type="entry name" value="C2 domain (Calcium/lipid-binding domain, CaLB)"/>
    <property type="match status" value="1"/>
</dbReference>
<evidence type="ECO:0000256" key="6">
    <source>
        <dbReference type="SAM" id="Phobius"/>
    </source>
</evidence>
<dbReference type="GO" id="GO:0016020">
    <property type="term" value="C:membrane"/>
    <property type="evidence" value="ECO:0007669"/>
    <property type="project" value="UniProtKB-SubCell"/>
</dbReference>
<feature type="domain" description="C2" evidence="7">
    <location>
        <begin position="1"/>
        <end position="85"/>
    </location>
</feature>
<keyword evidence="5 6" id="KW-0472">Membrane</keyword>
<evidence type="ECO:0000256" key="2">
    <source>
        <dbReference type="ARBA" id="ARBA00022692"/>
    </source>
</evidence>
<dbReference type="AlphaFoldDB" id="A0A8S0VP33"/>
<dbReference type="Pfam" id="PF08372">
    <property type="entry name" value="PRT_C"/>
    <property type="match status" value="1"/>
</dbReference>
<keyword evidence="9" id="KW-1185">Reference proteome</keyword>
<dbReference type="Gramene" id="OE9A005051T1">
    <property type="protein sequence ID" value="OE9A005051C1"/>
    <property type="gene ID" value="OE9A005051"/>
</dbReference>
<dbReference type="Proteomes" id="UP000594638">
    <property type="component" value="Unassembled WGS sequence"/>
</dbReference>
<evidence type="ECO:0000256" key="1">
    <source>
        <dbReference type="ARBA" id="ARBA00004141"/>
    </source>
</evidence>
<evidence type="ECO:0000256" key="4">
    <source>
        <dbReference type="ARBA" id="ARBA00022989"/>
    </source>
</evidence>
<dbReference type="EMBL" id="CACTIH010010801">
    <property type="protein sequence ID" value="CAA3033379.1"/>
    <property type="molecule type" value="Genomic_DNA"/>
</dbReference>
<dbReference type="PANTHER" id="PTHR31425">
    <property type="entry name" value="PHOSPHORIBOSYLANTHRANILATE TRANSFERASE ISOFORM 1"/>
    <property type="match status" value="1"/>
</dbReference>
<proteinExistence type="predicted"/>
<dbReference type="OrthoDB" id="67700at2759"/>
<comment type="caution">
    <text evidence="8">The sequence shown here is derived from an EMBL/GenBank/DDBJ whole genome shotgun (WGS) entry which is preliminary data.</text>
</comment>
<keyword evidence="2 6" id="KW-0812">Transmembrane</keyword>
<dbReference type="InterPro" id="IPR035892">
    <property type="entry name" value="C2_domain_sf"/>
</dbReference>
<dbReference type="Gene3D" id="2.60.40.150">
    <property type="entry name" value="C2 domain"/>
    <property type="match status" value="1"/>
</dbReference>
<dbReference type="InterPro" id="IPR000008">
    <property type="entry name" value="C2_dom"/>
</dbReference>
<evidence type="ECO:0000259" key="7">
    <source>
        <dbReference type="PROSITE" id="PS50004"/>
    </source>
</evidence>
<evidence type="ECO:0000313" key="8">
    <source>
        <dbReference type="EMBL" id="CAA3033379.1"/>
    </source>
</evidence>
<keyword evidence="4 6" id="KW-1133">Transmembrane helix</keyword>
<comment type="subcellular location">
    <subcellularLocation>
        <location evidence="1">Membrane</location>
        <topology evidence="1">Multi-pass membrane protein</topology>
    </subcellularLocation>
</comment>
<reference evidence="8 9" key="1">
    <citation type="submission" date="2019-12" db="EMBL/GenBank/DDBJ databases">
        <authorList>
            <person name="Alioto T."/>
            <person name="Alioto T."/>
            <person name="Gomez Garrido J."/>
        </authorList>
    </citation>
    <scope>NUCLEOTIDE SEQUENCE [LARGE SCALE GENOMIC DNA]</scope>
</reference>
<protein>
    <submittedName>
        <fullName evidence="8">FT-interacting 1-like</fullName>
    </submittedName>
</protein>